<proteinExistence type="predicted"/>
<protein>
    <submittedName>
        <fullName evidence="4">Uncharacterized protein</fullName>
    </submittedName>
</protein>
<feature type="region of interest" description="Disordered" evidence="1">
    <location>
        <begin position="75"/>
        <end position="131"/>
    </location>
</feature>
<dbReference type="WBParaSite" id="MBELARI_LOCUS4018">
    <property type="protein sequence ID" value="MBELARI_LOCUS4018"/>
    <property type="gene ID" value="MBELARI_LOCUS4018"/>
</dbReference>
<dbReference type="AlphaFoldDB" id="A0AAF3J919"/>
<keyword evidence="3" id="KW-1185">Reference proteome</keyword>
<dbReference type="Proteomes" id="UP000887575">
    <property type="component" value="Unassembled WGS sequence"/>
</dbReference>
<evidence type="ECO:0000256" key="1">
    <source>
        <dbReference type="SAM" id="MobiDB-lite"/>
    </source>
</evidence>
<keyword evidence="2" id="KW-0732">Signal</keyword>
<accession>A0AAF3J919</accession>
<evidence type="ECO:0000313" key="3">
    <source>
        <dbReference type="Proteomes" id="UP000887575"/>
    </source>
</evidence>
<organism evidence="3 4">
    <name type="scientific">Mesorhabditis belari</name>
    <dbReference type="NCBI Taxonomy" id="2138241"/>
    <lineage>
        <taxon>Eukaryota</taxon>
        <taxon>Metazoa</taxon>
        <taxon>Ecdysozoa</taxon>
        <taxon>Nematoda</taxon>
        <taxon>Chromadorea</taxon>
        <taxon>Rhabditida</taxon>
        <taxon>Rhabditina</taxon>
        <taxon>Rhabditomorpha</taxon>
        <taxon>Rhabditoidea</taxon>
        <taxon>Rhabditidae</taxon>
        <taxon>Mesorhabditinae</taxon>
        <taxon>Mesorhabditis</taxon>
    </lineage>
</organism>
<feature type="compositionally biased region" description="Low complexity" evidence="1">
    <location>
        <begin position="113"/>
        <end position="123"/>
    </location>
</feature>
<evidence type="ECO:0000256" key="2">
    <source>
        <dbReference type="SAM" id="SignalP"/>
    </source>
</evidence>
<feature type="region of interest" description="Disordered" evidence="1">
    <location>
        <begin position="24"/>
        <end position="48"/>
    </location>
</feature>
<evidence type="ECO:0000313" key="4">
    <source>
        <dbReference type="WBParaSite" id="MBELARI_LOCUS4018"/>
    </source>
</evidence>
<feature type="compositionally biased region" description="Low complexity" evidence="1">
    <location>
        <begin position="24"/>
        <end position="36"/>
    </location>
</feature>
<feature type="signal peptide" evidence="2">
    <location>
        <begin position="1"/>
        <end position="16"/>
    </location>
</feature>
<name>A0AAF3J919_9BILA</name>
<feature type="compositionally biased region" description="Gly residues" evidence="1">
    <location>
        <begin position="95"/>
        <end position="104"/>
    </location>
</feature>
<reference evidence="4" key="1">
    <citation type="submission" date="2024-02" db="UniProtKB">
        <authorList>
            <consortium name="WormBaseParasite"/>
        </authorList>
    </citation>
    <scope>IDENTIFICATION</scope>
</reference>
<feature type="chain" id="PRO_5042072028" evidence="2">
    <location>
        <begin position="17"/>
        <end position="131"/>
    </location>
</feature>
<sequence length="131" mass="14341">MRSWILITLCLTVICAQQQSMQSMQNPSSMPQQQQAGGQGGQGCSTCQPGYLPDYQGDKYTNQTRIQETQALNKKFFDTIGGPPSPPPQTPAQQGMGGTSGQGQIGYNPSNTQPQQSQQMRSPMRARRFVK</sequence>